<name>A0AAV4M011_BABCB</name>
<comment type="function">
    <text evidence="12">Peptidyl-prolyl cis/trans isomerase (PPIase) that acts as a key virulence factor by promoting host leukocyte transformation. Binds to and isomerizes specific phosphorylated Ser/Thr-Pro (pSer/Thr-Pro) motifs in a subset of proteins, resulting in conformational changes in the proteins. Promotes host leukocyte transformation by binding to phosphorylated host FBXW7, disrupting dimerization and promoting FBXW7 autoubiquitination and subsequent degradation. Degradation of host FBXW7, leads to stabilization of JUN, which promotes cell transformation.</text>
</comment>
<evidence type="ECO:0000256" key="7">
    <source>
        <dbReference type="ARBA" id="ARBA00022729"/>
    </source>
</evidence>
<gene>
    <name evidence="17" type="ORF">BcabD6B2_52620</name>
</gene>
<dbReference type="GeneID" id="94197308"/>
<evidence type="ECO:0000256" key="1">
    <source>
        <dbReference type="ARBA" id="ARBA00000971"/>
    </source>
</evidence>
<evidence type="ECO:0000256" key="9">
    <source>
        <dbReference type="ARBA" id="ARBA00023110"/>
    </source>
</evidence>
<dbReference type="Proteomes" id="UP001497744">
    <property type="component" value="Unassembled WGS sequence"/>
</dbReference>
<evidence type="ECO:0000256" key="2">
    <source>
        <dbReference type="ARBA" id="ARBA00004147"/>
    </source>
</evidence>
<dbReference type="Pfam" id="PF00639">
    <property type="entry name" value="Rotamase"/>
    <property type="match status" value="1"/>
</dbReference>
<dbReference type="EMBL" id="BPLF01000005">
    <property type="protein sequence ID" value="GIX65827.1"/>
    <property type="molecule type" value="Genomic_DNA"/>
</dbReference>
<sequence>MDEMRRDFSNTKVRCAHILLKHKDSRNPINRNTQTPVTRTKDEAIMQLSRHLDTILDAREKDQEFKRIATQVSECASARNGGDLGYFSRGEMHSAFSNAAFLLRVGDISGLVDTDSGIHLIYRIA</sequence>
<evidence type="ECO:0000256" key="4">
    <source>
        <dbReference type="ARBA" id="ARBA00004613"/>
    </source>
</evidence>
<evidence type="ECO:0000313" key="18">
    <source>
        <dbReference type="Proteomes" id="UP001497744"/>
    </source>
</evidence>
<evidence type="ECO:0000256" key="6">
    <source>
        <dbReference type="ARBA" id="ARBA00022562"/>
    </source>
</evidence>
<proteinExistence type="predicted"/>
<dbReference type="Gene3D" id="3.10.50.40">
    <property type="match status" value="1"/>
</dbReference>
<dbReference type="GO" id="GO:0005829">
    <property type="term" value="C:cytosol"/>
    <property type="evidence" value="ECO:0007669"/>
    <property type="project" value="TreeGrafter"/>
</dbReference>
<keyword evidence="6" id="KW-1048">Host nucleus</keyword>
<evidence type="ECO:0000256" key="10">
    <source>
        <dbReference type="ARBA" id="ARBA00023200"/>
    </source>
</evidence>
<dbReference type="GO" id="GO:0030430">
    <property type="term" value="C:host cell cytoplasm"/>
    <property type="evidence" value="ECO:0007669"/>
    <property type="project" value="UniProtKB-SubCell"/>
</dbReference>
<dbReference type="AlphaFoldDB" id="A0AAV4M011"/>
<organism evidence="17 18">
    <name type="scientific">Babesia caballi</name>
    <dbReference type="NCBI Taxonomy" id="5871"/>
    <lineage>
        <taxon>Eukaryota</taxon>
        <taxon>Sar</taxon>
        <taxon>Alveolata</taxon>
        <taxon>Apicomplexa</taxon>
        <taxon>Aconoidasida</taxon>
        <taxon>Piroplasmida</taxon>
        <taxon>Babesiidae</taxon>
        <taxon>Babesia</taxon>
    </lineage>
</organism>
<keyword evidence="11 14" id="KW-0413">Isomerase</keyword>
<comment type="caution">
    <text evidence="17">The sequence shown here is derived from an EMBL/GenBank/DDBJ whole genome shotgun (WGS) entry which is preliminary data.</text>
</comment>
<dbReference type="PANTHER" id="PTHR10657:SF4">
    <property type="entry name" value="PEPTIDYL-PROLYL CIS-TRANS ISOMERASE-RELATED"/>
    <property type="match status" value="1"/>
</dbReference>
<dbReference type="EC" id="5.2.1.8" evidence="15"/>
<dbReference type="InterPro" id="IPR046357">
    <property type="entry name" value="PPIase_dom_sf"/>
</dbReference>
<evidence type="ECO:0000313" key="17">
    <source>
        <dbReference type="EMBL" id="GIX65827.1"/>
    </source>
</evidence>
<dbReference type="SUPFAM" id="SSF54534">
    <property type="entry name" value="FKBP-like"/>
    <property type="match status" value="1"/>
</dbReference>
<reference evidence="17 18" key="1">
    <citation type="submission" date="2021-06" db="EMBL/GenBank/DDBJ databases">
        <title>Genome sequence of Babesia caballi.</title>
        <authorList>
            <person name="Yamagishi J."/>
            <person name="Kidaka T."/>
            <person name="Ochi A."/>
        </authorList>
    </citation>
    <scope>NUCLEOTIDE SEQUENCE [LARGE SCALE GENOMIC DNA]</scope>
    <source>
        <strain evidence="17">USDA-D6B2</strain>
    </source>
</reference>
<evidence type="ECO:0000256" key="5">
    <source>
        <dbReference type="ARBA" id="ARBA00022525"/>
    </source>
</evidence>
<keyword evidence="9 14" id="KW-0697">Rotamase</keyword>
<dbReference type="GO" id="GO:0005576">
    <property type="term" value="C:extracellular region"/>
    <property type="evidence" value="ECO:0007669"/>
    <property type="project" value="UniProtKB-SubCell"/>
</dbReference>
<dbReference type="GO" id="GO:0042025">
    <property type="term" value="C:host cell nucleus"/>
    <property type="evidence" value="ECO:0007669"/>
    <property type="project" value="UniProtKB-SubCell"/>
</dbReference>
<evidence type="ECO:0000256" key="12">
    <source>
        <dbReference type="ARBA" id="ARBA00054022"/>
    </source>
</evidence>
<dbReference type="GO" id="GO:0003755">
    <property type="term" value="F:peptidyl-prolyl cis-trans isomerase activity"/>
    <property type="evidence" value="ECO:0007669"/>
    <property type="project" value="UniProtKB-UniRule"/>
</dbReference>
<comment type="catalytic activity">
    <reaction evidence="1 15">
        <text>[protein]-peptidylproline (omega=180) = [protein]-peptidylproline (omega=0)</text>
        <dbReference type="Rhea" id="RHEA:16237"/>
        <dbReference type="Rhea" id="RHEA-COMP:10747"/>
        <dbReference type="Rhea" id="RHEA-COMP:10748"/>
        <dbReference type="ChEBI" id="CHEBI:83833"/>
        <dbReference type="ChEBI" id="CHEBI:83834"/>
        <dbReference type="EC" id="5.2.1.8"/>
    </reaction>
</comment>
<keyword evidence="7" id="KW-0732">Signal</keyword>
<accession>A0AAV4M011</accession>
<evidence type="ECO:0000256" key="3">
    <source>
        <dbReference type="ARBA" id="ARBA00004192"/>
    </source>
</evidence>
<evidence type="ECO:0000256" key="14">
    <source>
        <dbReference type="PROSITE-ProRule" id="PRU00278"/>
    </source>
</evidence>
<feature type="domain" description="PpiC" evidence="16">
    <location>
        <begin position="10"/>
        <end position="125"/>
    </location>
</feature>
<keyword evidence="5" id="KW-0964">Secreted</keyword>
<dbReference type="InterPro" id="IPR000297">
    <property type="entry name" value="PPIase_PpiC"/>
</dbReference>
<dbReference type="RefSeq" id="XP_067717896.1">
    <property type="nucleotide sequence ID" value="XM_067861795.1"/>
</dbReference>
<dbReference type="PROSITE" id="PS50198">
    <property type="entry name" value="PPIC_PPIASE_2"/>
    <property type="match status" value="1"/>
</dbReference>
<evidence type="ECO:0000256" key="15">
    <source>
        <dbReference type="RuleBase" id="RU363014"/>
    </source>
</evidence>
<dbReference type="GO" id="GO:0005634">
    <property type="term" value="C:nucleus"/>
    <property type="evidence" value="ECO:0007669"/>
    <property type="project" value="TreeGrafter"/>
</dbReference>
<dbReference type="InterPro" id="IPR051370">
    <property type="entry name" value="PPIase_Pin1"/>
</dbReference>
<keyword evidence="10" id="KW-1035">Host cytoplasm</keyword>
<comment type="subunit">
    <text evidence="13">Interacts with host FBXW7; leading to FBXW7 autoubiquitination and subsequent degradation.</text>
</comment>
<dbReference type="FunFam" id="3.10.50.40:FF:000010">
    <property type="entry name" value="Peptidyl-prolyl cis-trans isomerase Pin1"/>
    <property type="match status" value="1"/>
</dbReference>
<dbReference type="PANTHER" id="PTHR10657">
    <property type="entry name" value="PEPTIDYL-PROLYL CIS-TRANS ISOMERASE"/>
    <property type="match status" value="1"/>
</dbReference>
<protein>
    <recommendedName>
        <fullName evidence="15">Peptidyl-prolyl cis-trans isomerase</fullName>
        <ecNumber evidence="15">5.2.1.8</ecNumber>
    </recommendedName>
</protein>
<evidence type="ECO:0000256" key="11">
    <source>
        <dbReference type="ARBA" id="ARBA00023235"/>
    </source>
</evidence>
<keyword evidence="8" id="KW-0843">Virulence</keyword>
<evidence type="ECO:0000256" key="13">
    <source>
        <dbReference type="ARBA" id="ARBA00066165"/>
    </source>
</evidence>
<evidence type="ECO:0000256" key="8">
    <source>
        <dbReference type="ARBA" id="ARBA00023026"/>
    </source>
</evidence>
<comment type="subcellular location">
    <subcellularLocation>
        <location evidence="3">Host cytoplasm</location>
    </subcellularLocation>
    <subcellularLocation>
        <location evidence="2">Host nucleus</location>
    </subcellularLocation>
    <subcellularLocation>
        <location evidence="4">Secreted</location>
    </subcellularLocation>
</comment>
<keyword evidence="18" id="KW-1185">Reference proteome</keyword>
<evidence type="ECO:0000259" key="16">
    <source>
        <dbReference type="PROSITE" id="PS50198"/>
    </source>
</evidence>